<reference evidence="2 3" key="1">
    <citation type="submission" date="2018-10" db="EMBL/GenBank/DDBJ databases">
        <title>Draft genome sequence of Bacillus salarius IM0101, isolated from a hypersaline soil in Inner Mongolia, China.</title>
        <authorList>
            <person name="Yamprayoonswat W."/>
            <person name="Boonvisut S."/>
            <person name="Jumpathong W."/>
            <person name="Sittihan S."/>
            <person name="Ruangsuj P."/>
            <person name="Wanthongcharoen S."/>
            <person name="Thongpramul N."/>
            <person name="Pimmason S."/>
            <person name="Yu B."/>
            <person name="Yasawong M."/>
        </authorList>
    </citation>
    <scope>NUCLEOTIDE SEQUENCE [LARGE SCALE GENOMIC DNA]</scope>
    <source>
        <strain evidence="2 3">IM0101</strain>
    </source>
</reference>
<proteinExistence type="predicted"/>
<feature type="region of interest" description="Disordered" evidence="1">
    <location>
        <begin position="28"/>
        <end position="53"/>
    </location>
</feature>
<dbReference type="RefSeq" id="WP_125560643.1">
    <property type="nucleotide sequence ID" value="NZ_RBVX01000037.1"/>
</dbReference>
<dbReference type="AlphaFoldDB" id="A0A428MWH3"/>
<gene>
    <name evidence="2" type="ORF">D7Z54_26120</name>
</gene>
<evidence type="ECO:0000256" key="1">
    <source>
        <dbReference type="SAM" id="MobiDB-lite"/>
    </source>
</evidence>
<evidence type="ECO:0000313" key="2">
    <source>
        <dbReference type="EMBL" id="RSL30444.1"/>
    </source>
</evidence>
<keyword evidence="3" id="KW-1185">Reference proteome</keyword>
<name>A0A428MWH3_9BACI</name>
<evidence type="ECO:0008006" key="4">
    <source>
        <dbReference type="Google" id="ProtNLM"/>
    </source>
</evidence>
<comment type="caution">
    <text evidence="2">The sequence shown here is derived from an EMBL/GenBank/DDBJ whole genome shotgun (WGS) entry which is preliminary data.</text>
</comment>
<accession>A0A428MWH3</accession>
<sequence length="184" mass="20734">MKIIGSLIVCVGMMTGCINLEQEETNLKPSQSPQKAETHIVEKQPPTAVKSATDQIKDGQTAFSKLFQDKYENNLGYLEKSKRDIQESVGKPDEAGWYEGGEFLQYGSFTYFINPDTKAAESMAVQDVSLDKADVNDSLGSADKRYENKMEGLWTEEYYYDDGTIVVERPSESSDEVVCIWFHK</sequence>
<dbReference type="Proteomes" id="UP000275076">
    <property type="component" value="Unassembled WGS sequence"/>
</dbReference>
<protein>
    <recommendedName>
        <fullName evidence="4">Lipoprotein</fullName>
    </recommendedName>
</protein>
<evidence type="ECO:0000313" key="3">
    <source>
        <dbReference type="Proteomes" id="UP000275076"/>
    </source>
</evidence>
<dbReference type="EMBL" id="RBVX01000037">
    <property type="protein sequence ID" value="RSL30444.1"/>
    <property type="molecule type" value="Genomic_DNA"/>
</dbReference>
<organism evidence="2 3">
    <name type="scientific">Salibacterium salarium</name>
    <dbReference type="NCBI Taxonomy" id="284579"/>
    <lineage>
        <taxon>Bacteria</taxon>
        <taxon>Bacillati</taxon>
        <taxon>Bacillota</taxon>
        <taxon>Bacilli</taxon>
        <taxon>Bacillales</taxon>
        <taxon>Bacillaceae</taxon>
    </lineage>
</organism>
<dbReference type="OrthoDB" id="2882457at2"/>
<dbReference type="PROSITE" id="PS51257">
    <property type="entry name" value="PROKAR_LIPOPROTEIN"/>
    <property type="match status" value="1"/>
</dbReference>